<evidence type="ECO:0000256" key="5">
    <source>
        <dbReference type="ARBA" id="ARBA00022741"/>
    </source>
</evidence>
<comment type="caution">
    <text evidence="11">The sequence shown here is derived from an EMBL/GenBank/DDBJ whole genome shotgun (WGS) entry which is preliminary data.</text>
</comment>
<dbReference type="GO" id="GO:0043190">
    <property type="term" value="C:ATP-binding cassette (ABC) transporter complex"/>
    <property type="evidence" value="ECO:0007669"/>
    <property type="project" value="TreeGrafter"/>
</dbReference>
<dbReference type="EMBL" id="JAWNGC010000003">
    <property type="protein sequence ID" value="MDY5154760.1"/>
    <property type="molecule type" value="Genomic_DNA"/>
</dbReference>
<protein>
    <submittedName>
        <fullName evidence="11">ABC transporter ATP-binding protein</fullName>
    </submittedName>
</protein>
<dbReference type="GO" id="GO:0042626">
    <property type="term" value="F:ATPase-coupled transmembrane transporter activity"/>
    <property type="evidence" value="ECO:0007669"/>
    <property type="project" value="TreeGrafter"/>
</dbReference>
<dbReference type="Pfam" id="PF00005">
    <property type="entry name" value="ABC_tran"/>
    <property type="match status" value="1"/>
</dbReference>
<gene>
    <name evidence="11" type="ORF">R6G80_03350</name>
    <name evidence="10" type="ORF">R6G86_01820</name>
</gene>
<comment type="subcellular location">
    <subcellularLocation>
        <location evidence="1">Cell membrane</location>
    </subcellularLocation>
</comment>
<dbReference type="RefSeq" id="WP_320754908.1">
    <property type="nucleotide sequence ID" value="NZ_JAWNGA010000002.1"/>
</dbReference>
<dbReference type="Proteomes" id="UP001281731">
    <property type="component" value="Unassembled WGS sequence"/>
</dbReference>
<dbReference type="InterPro" id="IPR003439">
    <property type="entry name" value="ABC_transporter-like_ATP-bd"/>
</dbReference>
<keyword evidence="7" id="KW-1278">Translocase</keyword>
<keyword evidence="6 11" id="KW-0067">ATP-binding</keyword>
<proteinExistence type="inferred from homology"/>
<keyword evidence="4" id="KW-1003">Cell membrane</keyword>
<dbReference type="InterPro" id="IPR027417">
    <property type="entry name" value="P-loop_NTPase"/>
</dbReference>
<dbReference type="PROSITE" id="PS50893">
    <property type="entry name" value="ABC_TRANSPORTER_2"/>
    <property type="match status" value="1"/>
</dbReference>
<evidence type="ECO:0000256" key="6">
    <source>
        <dbReference type="ARBA" id="ARBA00022840"/>
    </source>
</evidence>
<comment type="similarity">
    <text evidence="2">Belongs to the ABC transporter superfamily.</text>
</comment>
<dbReference type="FunFam" id="3.40.50.300:FF:000224">
    <property type="entry name" value="Energy-coupling factor transporter ATP-binding protein EcfA"/>
    <property type="match status" value="1"/>
</dbReference>
<feature type="domain" description="ABC transporter" evidence="9">
    <location>
        <begin position="8"/>
        <end position="249"/>
    </location>
</feature>
<dbReference type="Proteomes" id="UP001275049">
    <property type="component" value="Unassembled WGS sequence"/>
</dbReference>
<sequence length="287" mass="31621">MQFNEDAIVCHNFSFQYNDAQSRALKDVSFTVKKGELVCIIGANGSGKSTLCHALNGLIPHYFVGKKRGWIQVDGIRTDEYSVADISSHVGLVFQNPFNQLSYTADTVAEELSFGLSNRGCAPETMAQEIVRISQLMHIEDLLDRHPLELSGGQLQRVAFASTFILNPPILILDECTTQLDPLGATQIMSIVEDIHHQGSTVIMVDHDMERVAAIADKILVLHEGKLCAYGTPAEIFTEANLERWGIEAPDYQALACALKNEGLTEENIVLTEESCISMCKKVIGHD</sequence>
<dbReference type="InterPro" id="IPR003593">
    <property type="entry name" value="AAA+_ATPase"/>
</dbReference>
<keyword evidence="5" id="KW-0547">Nucleotide-binding</keyword>
<dbReference type="GO" id="GO:0016887">
    <property type="term" value="F:ATP hydrolysis activity"/>
    <property type="evidence" value="ECO:0007669"/>
    <property type="project" value="InterPro"/>
</dbReference>
<dbReference type="GO" id="GO:0005524">
    <property type="term" value="F:ATP binding"/>
    <property type="evidence" value="ECO:0007669"/>
    <property type="project" value="UniProtKB-KW"/>
</dbReference>
<evidence type="ECO:0000313" key="11">
    <source>
        <dbReference type="EMBL" id="MDY5154760.1"/>
    </source>
</evidence>
<evidence type="ECO:0000256" key="7">
    <source>
        <dbReference type="ARBA" id="ARBA00022967"/>
    </source>
</evidence>
<evidence type="ECO:0000313" key="13">
    <source>
        <dbReference type="Proteomes" id="UP001281731"/>
    </source>
</evidence>
<dbReference type="InterPro" id="IPR015856">
    <property type="entry name" value="ABC_transpr_CbiO/EcfA_su"/>
</dbReference>
<evidence type="ECO:0000313" key="12">
    <source>
        <dbReference type="Proteomes" id="UP001275049"/>
    </source>
</evidence>
<keyword evidence="3" id="KW-0813">Transport</keyword>
<dbReference type="SUPFAM" id="SSF52540">
    <property type="entry name" value="P-loop containing nucleoside triphosphate hydrolases"/>
    <property type="match status" value="1"/>
</dbReference>
<keyword evidence="12" id="KW-1185">Reference proteome</keyword>
<dbReference type="PROSITE" id="PS00211">
    <property type="entry name" value="ABC_TRANSPORTER_1"/>
    <property type="match status" value="1"/>
</dbReference>
<organism evidence="11 13">
    <name type="scientific">Actinotignum urinale</name>
    <dbReference type="NCBI Taxonomy" id="190146"/>
    <lineage>
        <taxon>Bacteria</taxon>
        <taxon>Bacillati</taxon>
        <taxon>Actinomycetota</taxon>
        <taxon>Actinomycetes</taxon>
        <taxon>Actinomycetales</taxon>
        <taxon>Actinomycetaceae</taxon>
        <taxon>Actinotignum</taxon>
    </lineage>
</organism>
<evidence type="ECO:0000256" key="4">
    <source>
        <dbReference type="ARBA" id="ARBA00022475"/>
    </source>
</evidence>
<reference evidence="11 12" key="1">
    <citation type="submission" date="2023-10" db="EMBL/GenBank/DDBJ databases">
        <title>Whole Genome based description of the genera Actinobaculum and Actinotignum reveals a complex phylogenetic relationship within the species included in the genus Actinotignum.</title>
        <authorList>
            <person name="Jensen C.S."/>
            <person name="Dargis R."/>
            <person name="Kemp M."/>
            <person name="Christensen J.J."/>
        </authorList>
    </citation>
    <scope>NUCLEOTIDE SEQUENCE</scope>
    <source>
        <strain evidence="11">SLA_B511</strain>
        <strain evidence="10 12">SLA_B974</strain>
    </source>
</reference>
<dbReference type="AlphaFoldDB" id="A0AAW9HLI9"/>
<evidence type="ECO:0000256" key="1">
    <source>
        <dbReference type="ARBA" id="ARBA00004236"/>
    </source>
</evidence>
<dbReference type="Gene3D" id="3.40.50.300">
    <property type="entry name" value="P-loop containing nucleotide triphosphate hydrolases"/>
    <property type="match status" value="1"/>
</dbReference>
<dbReference type="PANTHER" id="PTHR43553">
    <property type="entry name" value="HEAVY METAL TRANSPORTER"/>
    <property type="match status" value="1"/>
</dbReference>
<evidence type="ECO:0000256" key="8">
    <source>
        <dbReference type="ARBA" id="ARBA00023136"/>
    </source>
</evidence>
<dbReference type="InterPro" id="IPR017871">
    <property type="entry name" value="ABC_transporter-like_CS"/>
</dbReference>
<name>A0AAW9HLI9_9ACTO</name>
<keyword evidence="8" id="KW-0472">Membrane</keyword>
<evidence type="ECO:0000256" key="3">
    <source>
        <dbReference type="ARBA" id="ARBA00022448"/>
    </source>
</evidence>
<evidence type="ECO:0000256" key="2">
    <source>
        <dbReference type="ARBA" id="ARBA00005417"/>
    </source>
</evidence>
<accession>A0AAW9HLI9</accession>
<evidence type="ECO:0000259" key="9">
    <source>
        <dbReference type="PROSITE" id="PS50893"/>
    </source>
</evidence>
<dbReference type="CDD" id="cd03225">
    <property type="entry name" value="ABC_cobalt_CbiO_domain1"/>
    <property type="match status" value="1"/>
</dbReference>
<dbReference type="InterPro" id="IPR050095">
    <property type="entry name" value="ECF_ABC_transporter_ATP-bd"/>
</dbReference>
<dbReference type="EMBL" id="JAWNGA010000002">
    <property type="protein sequence ID" value="MDY5132484.1"/>
    <property type="molecule type" value="Genomic_DNA"/>
</dbReference>
<dbReference type="SMART" id="SM00382">
    <property type="entry name" value="AAA"/>
    <property type="match status" value="1"/>
</dbReference>
<evidence type="ECO:0000313" key="10">
    <source>
        <dbReference type="EMBL" id="MDY5132484.1"/>
    </source>
</evidence>